<sequence>MDVLTELLSSDFRDLDRRALAFFASLTTTIKPADLARPTPCPDWTLHGLLRHQVGQDEGFAAAARGEGDALAAWRGGSLGDDPHAAVVASGRLVTGAFADDAVLDREFALPEVRDGGLYPARLAITFHVVDLVVHAWDVAAALGLPWEPDDELVEASLKVAAIVPDDAASRAPGESFAPSLPSAGRGGRERLLTLLGRDPAWRPAV</sequence>
<protein>
    <submittedName>
        <fullName evidence="2">TIGR03086 family protein</fullName>
    </submittedName>
</protein>
<evidence type="ECO:0000313" key="3">
    <source>
        <dbReference type="Proteomes" id="UP000282674"/>
    </source>
</evidence>
<gene>
    <name evidence="2" type="ORF">EBO15_04065</name>
</gene>
<dbReference type="RefSeq" id="WP_122192940.1">
    <property type="nucleotide sequence ID" value="NZ_JBHSKC010000003.1"/>
</dbReference>
<evidence type="ECO:0000313" key="2">
    <source>
        <dbReference type="EMBL" id="RMI47077.1"/>
    </source>
</evidence>
<dbReference type="GO" id="GO:0046872">
    <property type="term" value="F:metal ion binding"/>
    <property type="evidence" value="ECO:0007669"/>
    <property type="project" value="InterPro"/>
</dbReference>
<evidence type="ECO:0000259" key="1">
    <source>
        <dbReference type="Pfam" id="PF11716"/>
    </source>
</evidence>
<dbReference type="AlphaFoldDB" id="A0A3M2MBU6"/>
<dbReference type="InterPro" id="IPR024344">
    <property type="entry name" value="MDMPI_metal-binding"/>
</dbReference>
<reference evidence="2 3" key="1">
    <citation type="submission" date="2018-10" db="EMBL/GenBank/DDBJ databases">
        <title>Isolation from soil.</title>
        <authorList>
            <person name="Hu J."/>
        </authorList>
    </citation>
    <scope>NUCLEOTIDE SEQUENCE [LARGE SCALE GENOMIC DNA]</scope>
    <source>
        <strain evidence="2 3">NEAU-Ht49</strain>
    </source>
</reference>
<dbReference type="NCBIfam" id="TIGR03086">
    <property type="entry name" value="TIGR03086 family metal-binding protein"/>
    <property type="match status" value="1"/>
</dbReference>
<proteinExistence type="predicted"/>
<dbReference type="InterPro" id="IPR017520">
    <property type="entry name" value="CHP03086"/>
</dbReference>
<keyword evidence="3" id="KW-1185">Reference proteome</keyword>
<dbReference type="Proteomes" id="UP000282674">
    <property type="component" value="Unassembled WGS sequence"/>
</dbReference>
<dbReference type="OrthoDB" id="5185819at2"/>
<dbReference type="Pfam" id="PF11716">
    <property type="entry name" value="MDMPI_N"/>
    <property type="match status" value="1"/>
</dbReference>
<dbReference type="NCBIfam" id="TIGR03083">
    <property type="entry name" value="maleylpyruvate isomerase family mycothiol-dependent enzyme"/>
    <property type="match status" value="1"/>
</dbReference>
<dbReference type="Gene3D" id="1.20.120.450">
    <property type="entry name" value="dinb family like domain"/>
    <property type="match status" value="1"/>
</dbReference>
<dbReference type="InterPro" id="IPR017517">
    <property type="entry name" value="Maleyloyr_isom"/>
</dbReference>
<dbReference type="InterPro" id="IPR034660">
    <property type="entry name" value="DinB/YfiT-like"/>
</dbReference>
<comment type="caution">
    <text evidence="2">The sequence shown here is derived from an EMBL/GenBank/DDBJ whole genome shotgun (WGS) entry which is preliminary data.</text>
</comment>
<dbReference type="SUPFAM" id="SSF109854">
    <property type="entry name" value="DinB/YfiT-like putative metalloenzymes"/>
    <property type="match status" value="1"/>
</dbReference>
<dbReference type="EMBL" id="RFFG01000005">
    <property type="protein sequence ID" value="RMI47077.1"/>
    <property type="molecule type" value="Genomic_DNA"/>
</dbReference>
<feature type="domain" description="Mycothiol-dependent maleylpyruvate isomerase metal-binding" evidence="1">
    <location>
        <begin position="17"/>
        <end position="140"/>
    </location>
</feature>
<organism evidence="2 3">
    <name type="scientific">Actinomadura harenae</name>
    <dbReference type="NCBI Taxonomy" id="2483351"/>
    <lineage>
        <taxon>Bacteria</taxon>
        <taxon>Bacillati</taxon>
        <taxon>Actinomycetota</taxon>
        <taxon>Actinomycetes</taxon>
        <taxon>Streptosporangiales</taxon>
        <taxon>Thermomonosporaceae</taxon>
        <taxon>Actinomadura</taxon>
    </lineage>
</organism>
<accession>A0A3M2MBU6</accession>
<name>A0A3M2MBU6_9ACTN</name>